<dbReference type="PANTHER" id="PTHR43738:SF1">
    <property type="entry name" value="HEMIN TRANSPORT SYSTEM PERMEASE PROTEIN HRTB-RELATED"/>
    <property type="match status" value="1"/>
</dbReference>
<name>A0A383S7Z1_9ACTN</name>
<keyword evidence="2" id="KW-0813">Transport</keyword>
<evidence type="ECO:0000256" key="1">
    <source>
        <dbReference type="ARBA" id="ARBA00004651"/>
    </source>
</evidence>
<dbReference type="EMBL" id="UNQJ01000018">
    <property type="protein sequence ID" value="SYZ34120.1"/>
    <property type="molecule type" value="Genomic_DNA"/>
</dbReference>
<comment type="subcellular location">
    <subcellularLocation>
        <location evidence="1">Cell membrane</location>
        <topology evidence="1">Multi-pass membrane protein</topology>
    </subcellularLocation>
</comment>
<keyword evidence="6" id="KW-0472">Membrane</keyword>
<keyword evidence="4" id="KW-0812">Transmembrane</keyword>
<dbReference type="GO" id="GO:0005886">
    <property type="term" value="C:plasma membrane"/>
    <property type="evidence" value="ECO:0007669"/>
    <property type="project" value="UniProtKB-SubCell"/>
</dbReference>
<protein>
    <submittedName>
        <fullName evidence="8">FtsX-like permease family</fullName>
    </submittedName>
</protein>
<sequence>MFLALREIRHQPSKFALAIVVVGLVAYLTFFLDGLANGLASSFRAGIEHRSTEAVVITRDANEQVNASFLSQGQIDAGTGALAAQGVEELALVAGTARPVAGAASNDARSDLYVFGLDLDGFARPQVVEGRGVVDTAGEVVVDDSLKRDGWGLGTVFQLVGSEHRWTVVGFTHDDTYQTAPMVFVDRQALFANAPSTTVPAVNALLVHHAASDEQIVSEQTRQSLDAAGLQVLSTQEFINTLSGYSAQAATFTLMVAALIIIAALVLAIFLYVLNLQKKPIFGVMKARGVPTSYLVRSGAVQAVVLSLAGVLAGFALTMATSLVLPEQIPFRAMPGQYAAILAAFVLCSVIGGLIAVRFVSSIDPAEAIA</sequence>
<keyword evidence="9" id="KW-1185">Reference proteome</keyword>
<proteinExistence type="predicted"/>
<dbReference type="Pfam" id="PF02687">
    <property type="entry name" value="FtsX"/>
    <property type="match status" value="1"/>
</dbReference>
<evidence type="ECO:0000256" key="6">
    <source>
        <dbReference type="ARBA" id="ARBA00023136"/>
    </source>
</evidence>
<feature type="domain" description="ABC3 transporter permease C-terminal" evidence="7">
    <location>
        <begin position="255"/>
        <end position="365"/>
    </location>
</feature>
<evidence type="ECO:0000259" key="7">
    <source>
        <dbReference type="Pfam" id="PF02687"/>
    </source>
</evidence>
<evidence type="ECO:0000256" key="2">
    <source>
        <dbReference type="ARBA" id="ARBA00022448"/>
    </source>
</evidence>
<dbReference type="InterPro" id="IPR003838">
    <property type="entry name" value="ABC3_permease_C"/>
</dbReference>
<gene>
    <name evidence="8" type="ORF">PROPAUS_2122</name>
</gene>
<keyword evidence="5" id="KW-1133">Transmembrane helix</keyword>
<evidence type="ECO:0000256" key="4">
    <source>
        <dbReference type="ARBA" id="ARBA00022692"/>
    </source>
</evidence>
<dbReference type="AlphaFoldDB" id="A0A383S7Z1"/>
<dbReference type="PANTHER" id="PTHR43738">
    <property type="entry name" value="ABC TRANSPORTER, MEMBRANE PROTEIN"/>
    <property type="match status" value="1"/>
</dbReference>
<evidence type="ECO:0000256" key="5">
    <source>
        <dbReference type="ARBA" id="ARBA00022989"/>
    </source>
</evidence>
<evidence type="ECO:0000313" key="8">
    <source>
        <dbReference type="EMBL" id="SYZ34120.1"/>
    </source>
</evidence>
<evidence type="ECO:0000313" key="9">
    <source>
        <dbReference type="Proteomes" id="UP000263928"/>
    </source>
</evidence>
<dbReference type="Proteomes" id="UP000263928">
    <property type="component" value="Unassembled WGS sequence"/>
</dbReference>
<accession>A0A383S7Z1</accession>
<evidence type="ECO:0000256" key="3">
    <source>
        <dbReference type="ARBA" id="ARBA00022475"/>
    </source>
</evidence>
<reference evidence="9" key="1">
    <citation type="submission" date="2018-08" db="EMBL/GenBank/DDBJ databases">
        <authorList>
            <person name="Hornung B."/>
        </authorList>
    </citation>
    <scope>NUCLEOTIDE SEQUENCE [LARGE SCALE GENOMIC DNA]</scope>
</reference>
<dbReference type="InterPro" id="IPR051125">
    <property type="entry name" value="ABC-4/HrtB_transporter"/>
</dbReference>
<organism evidence="8 9">
    <name type="scientific">Propionibacterium australiense</name>
    <dbReference type="NCBI Taxonomy" id="119981"/>
    <lineage>
        <taxon>Bacteria</taxon>
        <taxon>Bacillati</taxon>
        <taxon>Actinomycetota</taxon>
        <taxon>Actinomycetes</taxon>
        <taxon>Propionibacteriales</taxon>
        <taxon>Propionibacteriaceae</taxon>
        <taxon>Propionibacterium</taxon>
    </lineage>
</organism>
<keyword evidence="3" id="KW-1003">Cell membrane</keyword>